<dbReference type="Pfam" id="PF13649">
    <property type="entry name" value="Methyltransf_25"/>
    <property type="match status" value="1"/>
</dbReference>
<dbReference type="InterPro" id="IPR029063">
    <property type="entry name" value="SAM-dependent_MTases_sf"/>
</dbReference>
<comment type="caution">
    <text evidence="3">The sequence shown here is derived from an EMBL/GenBank/DDBJ whole genome shotgun (WGS) entry which is preliminary data.</text>
</comment>
<dbReference type="RefSeq" id="WP_022603820.1">
    <property type="nucleotide sequence ID" value="NZ_ASSJ01000003.1"/>
</dbReference>
<name>U5DTS8_9CHRO</name>
<feature type="domain" description="Methyltransferase" evidence="2">
    <location>
        <begin position="41"/>
        <end position="133"/>
    </location>
</feature>
<evidence type="ECO:0000313" key="3">
    <source>
        <dbReference type="EMBL" id="ERN43075.1"/>
    </source>
</evidence>
<evidence type="ECO:0000259" key="2">
    <source>
        <dbReference type="Pfam" id="PF13649"/>
    </source>
</evidence>
<protein>
    <submittedName>
        <fullName evidence="3">Tellurite resistance protein TehB</fullName>
    </submittedName>
</protein>
<dbReference type="Gene3D" id="3.40.50.150">
    <property type="entry name" value="Vaccinia Virus protein VP39"/>
    <property type="match status" value="1"/>
</dbReference>
<dbReference type="AlphaFoldDB" id="U5DTS8"/>
<dbReference type="STRING" id="582515.KR51_00001350"/>
<dbReference type="InterPro" id="IPR041698">
    <property type="entry name" value="Methyltransf_25"/>
</dbReference>
<accession>U5DTS8</accession>
<dbReference type="PANTHER" id="PTHR43861:SF3">
    <property type="entry name" value="PUTATIVE (AFU_ORTHOLOGUE AFUA_2G14390)-RELATED"/>
    <property type="match status" value="1"/>
</dbReference>
<keyword evidence="1" id="KW-0808">Transferase</keyword>
<organism evidence="3 4">
    <name type="scientific">Rubidibacter lacunae KORDI 51-2</name>
    <dbReference type="NCBI Taxonomy" id="582515"/>
    <lineage>
        <taxon>Bacteria</taxon>
        <taxon>Bacillati</taxon>
        <taxon>Cyanobacteriota</taxon>
        <taxon>Cyanophyceae</taxon>
        <taxon>Oscillatoriophycideae</taxon>
        <taxon>Chroococcales</taxon>
        <taxon>Aphanothecaceae</taxon>
        <taxon>Rubidibacter</taxon>
    </lineage>
</organism>
<evidence type="ECO:0000313" key="4">
    <source>
        <dbReference type="Proteomes" id="UP000016960"/>
    </source>
</evidence>
<dbReference type="CDD" id="cd02440">
    <property type="entry name" value="AdoMet_MTases"/>
    <property type="match status" value="1"/>
</dbReference>
<dbReference type="eggNOG" id="COG2227">
    <property type="taxonomic scope" value="Bacteria"/>
</dbReference>
<dbReference type="Proteomes" id="UP000016960">
    <property type="component" value="Unassembled WGS sequence"/>
</dbReference>
<evidence type="ECO:0000256" key="1">
    <source>
        <dbReference type="ARBA" id="ARBA00022679"/>
    </source>
</evidence>
<proteinExistence type="predicted"/>
<sequence>MENTMYDKNFWNDRYKSTKYLYGTEANAFLVENAHLLHGPVLSLSEGEGRNAVFIAERGLNVLGVDYSSVALEKAQALAKLRRVVVETQVVDLAEYQPKRGHYGSVLSISAHLPSSIREKLYPLIETALKPNGIVLLESYSESQLAKNTGGPKDIDMLMSVDKLRNEFPRLKPILLREIEREVREGEGHTGFASVVQYIARNEEEQ</sequence>
<gene>
    <name evidence="3" type="ORF">KR51_00001350</name>
</gene>
<dbReference type="GO" id="GO:0016740">
    <property type="term" value="F:transferase activity"/>
    <property type="evidence" value="ECO:0007669"/>
    <property type="project" value="UniProtKB-KW"/>
</dbReference>
<reference evidence="3 4" key="1">
    <citation type="submission" date="2013-05" db="EMBL/GenBank/DDBJ databases">
        <title>Draft genome sequence of Rubidibacter lacunae KORDI 51-2.</title>
        <authorList>
            <person name="Choi D.H."/>
            <person name="Noh J.H."/>
            <person name="Kwon K.-K."/>
            <person name="Lee J.-H."/>
            <person name="Ryu J.-Y."/>
        </authorList>
    </citation>
    <scope>NUCLEOTIDE SEQUENCE [LARGE SCALE GENOMIC DNA]</scope>
    <source>
        <strain evidence="3 4">KORDI 51-2</strain>
    </source>
</reference>
<dbReference type="EMBL" id="ASSJ01000003">
    <property type="protein sequence ID" value="ERN43075.1"/>
    <property type="molecule type" value="Genomic_DNA"/>
</dbReference>
<keyword evidence="4" id="KW-1185">Reference proteome</keyword>
<dbReference type="PANTHER" id="PTHR43861">
    <property type="entry name" value="TRANS-ACONITATE 2-METHYLTRANSFERASE-RELATED"/>
    <property type="match status" value="1"/>
</dbReference>
<dbReference type="InParanoid" id="U5DTS8"/>
<dbReference type="SUPFAM" id="SSF53335">
    <property type="entry name" value="S-adenosyl-L-methionine-dependent methyltransferases"/>
    <property type="match status" value="1"/>
</dbReference>